<evidence type="ECO:0000256" key="5">
    <source>
        <dbReference type="ARBA" id="ARBA00022670"/>
    </source>
</evidence>
<dbReference type="NCBIfam" id="NF002075">
    <property type="entry name" value="PRK00913.2-2"/>
    <property type="match status" value="1"/>
</dbReference>
<dbReference type="HAMAP" id="MF_00181">
    <property type="entry name" value="Cytosol_peptidase_M17"/>
    <property type="match status" value="1"/>
</dbReference>
<dbReference type="Pfam" id="PF00883">
    <property type="entry name" value="Peptidase_M17"/>
    <property type="match status" value="1"/>
</dbReference>
<dbReference type="InterPro" id="IPR000819">
    <property type="entry name" value="Peptidase_M17_C"/>
</dbReference>
<dbReference type="Gene3D" id="3.40.630.10">
    <property type="entry name" value="Zn peptidases"/>
    <property type="match status" value="1"/>
</dbReference>
<dbReference type="GO" id="GO:0006508">
    <property type="term" value="P:proteolysis"/>
    <property type="evidence" value="ECO:0007669"/>
    <property type="project" value="UniProtKB-KW"/>
</dbReference>
<dbReference type="AlphaFoldDB" id="A0A1J5REH9"/>
<protein>
    <recommendedName>
        <fullName evidence="3">leucyl aminopeptidase</fullName>
        <ecNumber evidence="3">3.4.11.1</ecNumber>
    </recommendedName>
</protein>
<dbReference type="PANTHER" id="PTHR11963:SF23">
    <property type="entry name" value="CYTOSOL AMINOPEPTIDASE"/>
    <property type="match status" value="1"/>
</dbReference>
<dbReference type="SUPFAM" id="SSF52949">
    <property type="entry name" value="Macro domain-like"/>
    <property type="match status" value="1"/>
</dbReference>
<dbReference type="SUPFAM" id="SSF53187">
    <property type="entry name" value="Zn-dependent exopeptidases"/>
    <property type="match status" value="1"/>
</dbReference>
<dbReference type="NCBIfam" id="NF002073">
    <property type="entry name" value="PRK00913.1-2"/>
    <property type="match status" value="1"/>
</dbReference>
<dbReference type="GO" id="GO:0030145">
    <property type="term" value="F:manganese ion binding"/>
    <property type="evidence" value="ECO:0007669"/>
    <property type="project" value="InterPro"/>
</dbReference>
<gene>
    <name evidence="8" type="primary">pepA_11</name>
    <name evidence="8" type="ORF">GALL_235600</name>
</gene>
<dbReference type="CDD" id="cd00433">
    <property type="entry name" value="Peptidase_M17"/>
    <property type="match status" value="1"/>
</dbReference>
<evidence type="ECO:0000256" key="3">
    <source>
        <dbReference type="ARBA" id="ARBA00012565"/>
    </source>
</evidence>
<dbReference type="InterPro" id="IPR008283">
    <property type="entry name" value="Peptidase_M17_N"/>
</dbReference>
<keyword evidence="5" id="KW-0645">Protease</keyword>
<evidence type="ECO:0000313" key="8">
    <source>
        <dbReference type="EMBL" id="OIQ94510.1"/>
    </source>
</evidence>
<organism evidence="8">
    <name type="scientific">mine drainage metagenome</name>
    <dbReference type="NCBI Taxonomy" id="410659"/>
    <lineage>
        <taxon>unclassified sequences</taxon>
        <taxon>metagenomes</taxon>
        <taxon>ecological metagenomes</taxon>
    </lineage>
</organism>
<evidence type="ECO:0000259" key="7">
    <source>
        <dbReference type="PROSITE" id="PS00631"/>
    </source>
</evidence>
<comment type="similarity">
    <text evidence="2">Belongs to the peptidase M17 family.</text>
</comment>
<dbReference type="Pfam" id="PF02789">
    <property type="entry name" value="Peptidase_M17_N"/>
    <property type="match status" value="1"/>
</dbReference>
<accession>A0A1J5REH9</accession>
<dbReference type="PRINTS" id="PR00481">
    <property type="entry name" value="LAMNOPPTDASE"/>
</dbReference>
<dbReference type="EMBL" id="MLJW01000185">
    <property type="protein sequence ID" value="OIQ94510.1"/>
    <property type="molecule type" value="Genomic_DNA"/>
</dbReference>
<dbReference type="InterPro" id="IPR043472">
    <property type="entry name" value="Macro_dom-like"/>
</dbReference>
<feature type="domain" description="Cytosol aminopeptidase" evidence="7">
    <location>
        <begin position="343"/>
        <end position="350"/>
    </location>
</feature>
<dbReference type="EC" id="3.4.11.1" evidence="3"/>
<sequence>MKISFAKSALPDEGALVVGILEGGALPSTAARLDEASGGTLSRAIAASRFEGKKDQSLLLVAPAGLTLSRLLLLGLGKGETFDALAAEAFGGGAVAALAGAGDAQMAIAVDAVAGSALPVAEAAAHAALGARLRSYRFDKYRTTEKKTEKPSVKKVVVLAEDAAAAKKAYAPLEAVAEGVFLTRDLASEPANVIYPESLAEQAKALAGLGLEVEVLGEKQMRKLGMGALLGVGQGSERESQLAVLRWSGADDKEAAPLAFVGKGVTFDTGGICLKPAANMEDMKWDMGGAAVVIGLMKALALRKARVNAVGVVGLVENMPSGTAQRPGDVVTSASGQTIEVINTDAEGRLVLADALWYTQDRFKPRAIIDLATLTGAIIVSLGAHYAGLFANDDTLAGQLTAAGAAVGEKLWRMPVDDPYDKQIKSEIADMKNVGEGGAGSVTAAMFLKRFIKETPWAHLDIAGVTWAKKDGPVTPKGASAFGVRLLDRLVADQYEQK</sequence>
<dbReference type="NCBIfam" id="NF002077">
    <property type="entry name" value="PRK00913.2-4"/>
    <property type="match status" value="1"/>
</dbReference>
<dbReference type="Gene3D" id="3.40.220.10">
    <property type="entry name" value="Leucine Aminopeptidase, subunit E, domain 1"/>
    <property type="match status" value="1"/>
</dbReference>
<dbReference type="PROSITE" id="PS00631">
    <property type="entry name" value="CYTOSOL_AP"/>
    <property type="match status" value="1"/>
</dbReference>
<dbReference type="NCBIfam" id="NF002074">
    <property type="entry name" value="PRK00913.1-4"/>
    <property type="match status" value="1"/>
</dbReference>
<keyword evidence="4 8" id="KW-0031">Aminopeptidase</keyword>
<evidence type="ECO:0000256" key="6">
    <source>
        <dbReference type="ARBA" id="ARBA00022801"/>
    </source>
</evidence>
<evidence type="ECO:0000256" key="2">
    <source>
        <dbReference type="ARBA" id="ARBA00009528"/>
    </source>
</evidence>
<comment type="catalytic activity">
    <reaction evidence="1">
        <text>Release of an N-terminal amino acid, Xaa-|-Yaa-, in which Xaa is preferably Leu, but may be other amino acids including Pro although not Arg or Lys, and Yaa may be Pro. Amino acid amides and methyl esters are also readily hydrolyzed, but rates on arylamides are exceedingly low.</text>
        <dbReference type="EC" id="3.4.11.1"/>
    </reaction>
</comment>
<proteinExistence type="inferred from homology"/>
<dbReference type="GO" id="GO:0005737">
    <property type="term" value="C:cytoplasm"/>
    <property type="evidence" value="ECO:0007669"/>
    <property type="project" value="InterPro"/>
</dbReference>
<dbReference type="InterPro" id="IPR023042">
    <property type="entry name" value="Peptidase_M17_leu_NH2_pept"/>
</dbReference>
<keyword evidence="6 8" id="KW-0378">Hydrolase</keyword>
<dbReference type="InterPro" id="IPR011356">
    <property type="entry name" value="Leucine_aapep/pepB"/>
</dbReference>
<name>A0A1J5REH9_9ZZZZ</name>
<comment type="caution">
    <text evidence="8">The sequence shown here is derived from an EMBL/GenBank/DDBJ whole genome shotgun (WGS) entry which is preliminary data.</text>
</comment>
<dbReference type="GO" id="GO:0070006">
    <property type="term" value="F:metalloaminopeptidase activity"/>
    <property type="evidence" value="ECO:0007669"/>
    <property type="project" value="InterPro"/>
</dbReference>
<dbReference type="PANTHER" id="PTHR11963">
    <property type="entry name" value="LEUCINE AMINOPEPTIDASE-RELATED"/>
    <property type="match status" value="1"/>
</dbReference>
<reference evidence="8" key="1">
    <citation type="submission" date="2016-10" db="EMBL/GenBank/DDBJ databases">
        <title>Sequence of Gallionella enrichment culture.</title>
        <authorList>
            <person name="Poehlein A."/>
            <person name="Muehling M."/>
            <person name="Daniel R."/>
        </authorList>
    </citation>
    <scope>NUCLEOTIDE SEQUENCE</scope>
</reference>
<evidence type="ECO:0000256" key="1">
    <source>
        <dbReference type="ARBA" id="ARBA00000135"/>
    </source>
</evidence>
<evidence type="ECO:0000256" key="4">
    <source>
        <dbReference type="ARBA" id="ARBA00022438"/>
    </source>
</evidence>